<dbReference type="EMBL" id="CAJOAX010037748">
    <property type="protein sequence ID" value="CAF4270482.1"/>
    <property type="molecule type" value="Genomic_DNA"/>
</dbReference>
<comment type="caution">
    <text evidence="1">The sequence shown here is derived from an EMBL/GenBank/DDBJ whole genome shotgun (WGS) entry which is preliminary data.</text>
</comment>
<dbReference type="AlphaFoldDB" id="A0A820G557"/>
<name>A0A820G557_9BILA</name>
<reference evidence="1" key="1">
    <citation type="submission" date="2021-02" db="EMBL/GenBank/DDBJ databases">
        <authorList>
            <person name="Nowell W R."/>
        </authorList>
    </citation>
    <scope>NUCLEOTIDE SEQUENCE</scope>
</reference>
<accession>A0A820G557</accession>
<protein>
    <submittedName>
        <fullName evidence="1">Uncharacterized protein</fullName>
    </submittedName>
</protein>
<organism evidence="1 2">
    <name type="scientific">Rotaria sordida</name>
    <dbReference type="NCBI Taxonomy" id="392033"/>
    <lineage>
        <taxon>Eukaryota</taxon>
        <taxon>Metazoa</taxon>
        <taxon>Spiralia</taxon>
        <taxon>Gnathifera</taxon>
        <taxon>Rotifera</taxon>
        <taxon>Eurotatoria</taxon>
        <taxon>Bdelloidea</taxon>
        <taxon>Philodinida</taxon>
        <taxon>Philodinidae</taxon>
        <taxon>Rotaria</taxon>
    </lineage>
</organism>
<evidence type="ECO:0000313" key="2">
    <source>
        <dbReference type="Proteomes" id="UP000663823"/>
    </source>
</evidence>
<proteinExistence type="predicted"/>
<gene>
    <name evidence="1" type="ORF">OTI717_LOCUS41087</name>
</gene>
<feature type="non-terminal residue" evidence="1">
    <location>
        <position position="41"/>
    </location>
</feature>
<sequence>MQAATKNGNGGDGPENDIEAILYGIKQCSTCTNLIHIAGNQ</sequence>
<dbReference type="Proteomes" id="UP000663823">
    <property type="component" value="Unassembled WGS sequence"/>
</dbReference>
<evidence type="ECO:0000313" key="1">
    <source>
        <dbReference type="EMBL" id="CAF4270482.1"/>
    </source>
</evidence>